<dbReference type="Pfam" id="PF12796">
    <property type="entry name" value="Ank_2"/>
    <property type="match status" value="1"/>
</dbReference>
<dbReference type="InterPro" id="IPR036770">
    <property type="entry name" value="Ankyrin_rpt-contain_sf"/>
</dbReference>
<dbReference type="PANTHER" id="PTHR24198:SF165">
    <property type="entry name" value="ANKYRIN REPEAT-CONTAINING PROTEIN-RELATED"/>
    <property type="match status" value="1"/>
</dbReference>
<keyword evidence="6" id="KW-1185">Reference proteome</keyword>
<name>A0A5F8HIT9_MONDO</name>
<reference evidence="5" key="2">
    <citation type="submission" date="2025-08" db="UniProtKB">
        <authorList>
            <consortium name="Ensembl"/>
        </authorList>
    </citation>
    <scope>IDENTIFICATION</scope>
</reference>
<feature type="region of interest" description="Disordered" evidence="4">
    <location>
        <begin position="176"/>
        <end position="210"/>
    </location>
</feature>
<dbReference type="OMA" id="XVLESCH"/>
<dbReference type="Ensembl" id="ENSMODT00000069970.1">
    <property type="protein sequence ID" value="ENSMODP00000059857.1"/>
    <property type="gene ID" value="ENSMODG00000042295.1"/>
</dbReference>
<dbReference type="Bgee" id="ENSMODG00000042295">
    <property type="expression patterns" value="Expressed in skeletal muscle tissue and 13 other cell types or tissues"/>
</dbReference>
<dbReference type="PROSITE" id="PS50297">
    <property type="entry name" value="ANK_REP_REGION"/>
    <property type="match status" value="1"/>
</dbReference>
<dbReference type="InParanoid" id="A0A5F8HIT9"/>
<dbReference type="Proteomes" id="UP000002280">
    <property type="component" value="Unplaced"/>
</dbReference>
<feature type="compositionally biased region" description="Basic and acidic residues" evidence="4">
    <location>
        <begin position="201"/>
        <end position="210"/>
    </location>
</feature>
<keyword evidence="2 3" id="KW-0040">ANK repeat</keyword>
<evidence type="ECO:0000256" key="4">
    <source>
        <dbReference type="SAM" id="MobiDB-lite"/>
    </source>
</evidence>
<evidence type="ECO:0000256" key="2">
    <source>
        <dbReference type="ARBA" id="ARBA00023043"/>
    </source>
</evidence>
<evidence type="ECO:0000313" key="5">
    <source>
        <dbReference type="Ensembl" id="ENSMODP00000059857.1"/>
    </source>
</evidence>
<protein>
    <submittedName>
        <fullName evidence="5">Uncharacterized protein</fullName>
    </submittedName>
</protein>
<dbReference type="AlphaFoldDB" id="A0A5F8HIT9"/>
<sequence>MEGTESTARASTKSTKKTFLEALKANDFGKLKALLVQRKIDVDTVFEVEDENMVLASYKQGYWLPNYKLKSSWATGLHLSVLFGHTESLLVLLDHHATINCRPNGKTPLHVACEVANVECVKILCDHGAKLNAYSLSGHTALHLCTTESSIVCAKQLVWRGLSRSRGITEIQRFTSRSPAKAPTVRPGAPWQGGVQTPSGRARDEPPLQF</sequence>
<dbReference type="PROSITE" id="PS50088">
    <property type="entry name" value="ANK_REPEAT"/>
    <property type="match status" value="1"/>
</dbReference>
<evidence type="ECO:0000256" key="1">
    <source>
        <dbReference type="ARBA" id="ARBA00022737"/>
    </source>
</evidence>
<dbReference type="SMART" id="SM00248">
    <property type="entry name" value="ANK"/>
    <property type="match status" value="3"/>
</dbReference>
<dbReference type="STRING" id="13616.ENSMODP00000059857"/>
<dbReference type="InterPro" id="IPR002110">
    <property type="entry name" value="Ankyrin_rpt"/>
</dbReference>
<dbReference type="PANTHER" id="PTHR24198">
    <property type="entry name" value="ANKYRIN REPEAT AND PROTEIN KINASE DOMAIN-CONTAINING PROTEIN"/>
    <property type="match status" value="1"/>
</dbReference>
<keyword evidence="1" id="KW-0677">Repeat</keyword>
<dbReference type="Gene3D" id="1.25.40.20">
    <property type="entry name" value="Ankyrin repeat-containing domain"/>
    <property type="match status" value="1"/>
</dbReference>
<feature type="repeat" description="ANK" evidence="3">
    <location>
        <begin position="104"/>
        <end position="136"/>
    </location>
</feature>
<organism evidence="5 6">
    <name type="scientific">Monodelphis domestica</name>
    <name type="common">Gray short-tailed opossum</name>
    <dbReference type="NCBI Taxonomy" id="13616"/>
    <lineage>
        <taxon>Eukaryota</taxon>
        <taxon>Metazoa</taxon>
        <taxon>Chordata</taxon>
        <taxon>Craniata</taxon>
        <taxon>Vertebrata</taxon>
        <taxon>Euteleostomi</taxon>
        <taxon>Mammalia</taxon>
        <taxon>Metatheria</taxon>
        <taxon>Didelphimorphia</taxon>
        <taxon>Didelphidae</taxon>
        <taxon>Monodelphis</taxon>
    </lineage>
</organism>
<evidence type="ECO:0000313" key="6">
    <source>
        <dbReference type="Proteomes" id="UP000002280"/>
    </source>
</evidence>
<proteinExistence type="predicted"/>
<evidence type="ECO:0000256" key="3">
    <source>
        <dbReference type="PROSITE-ProRule" id="PRU00023"/>
    </source>
</evidence>
<dbReference type="SUPFAM" id="SSF48403">
    <property type="entry name" value="Ankyrin repeat"/>
    <property type="match status" value="1"/>
</dbReference>
<dbReference type="GeneTree" id="ENSGT00940000158874"/>
<reference evidence="5" key="3">
    <citation type="submission" date="2025-09" db="UniProtKB">
        <authorList>
            <consortium name="Ensembl"/>
        </authorList>
    </citation>
    <scope>IDENTIFICATION</scope>
</reference>
<accession>A0A5F8HIT9</accession>
<reference evidence="5" key="1">
    <citation type="journal article" date="2007" name="Nature">
        <title>Genome of the marsupial Monodelphis domestica reveals innovation in non-coding sequences.</title>
        <authorList>
            <person name="Mikkelsen T.S."/>
            <person name="Wakefield M.J."/>
            <person name="Aken B."/>
            <person name="Amemiya C.T."/>
            <person name="Chang J.L."/>
            <person name="Duke S."/>
            <person name="Garber M."/>
            <person name="Gentles A.J."/>
            <person name="Goodstadt L."/>
            <person name="Heger A."/>
            <person name="Jurka J."/>
            <person name="Kamal M."/>
            <person name="Mauceli E."/>
            <person name="Searle S.M."/>
            <person name="Sharpe T."/>
            <person name="Baker M.L."/>
            <person name="Batzer M.A."/>
            <person name="Benos P.V."/>
            <person name="Belov K."/>
            <person name="Clamp M."/>
            <person name="Cook A."/>
            <person name="Cuff J."/>
            <person name="Das R."/>
            <person name="Davidow L."/>
            <person name="Deakin J.E."/>
            <person name="Fazzari M.J."/>
            <person name="Glass J.L."/>
            <person name="Grabherr M."/>
            <person name="Greally J.M."/>
            <person name="Gu W."/>
            <person name="Hore T.A."/>
            <person name="Huttley G.A."/>
            <person name="Kleber M."/>
            <person name="Jirtle R.L."/>
            <person name="Koina E."/>
            <person name="Lee J.T."/>
            <person name="Mahony S."/>
            <person name="Marra M.A."/>
            <person name="Miller R.D."/>
            <person name="Nicholls R.D."/>
            <person name="Oda M."/>
            <person name="Papenfuss A.T."/>
            <person name="Parra Z.E."/>
            <person name="Pollock D.D."/>
            <person name="Ray D.A."/>
            <person name="Schein J.E."/>
            <person name="Speed T.P."/>
            <person name="Thompson K."/>
            <person name="VandeBerg J.L."/>
            <person name="Wade C.M."/>
            <person name="Walker J.A."/>
            <person name="Waters P.D."/>
            <person name="Webber C."/>
            <person name="Weidman J.R."/>
            <person name="Xie X."/>
            <person name="Zody M.C."/>
            <person name="Baldwin J."/>
            <person name="Abdouelleil A."/>
            <person name="Abdulkadir J."/>
            <person name="Abebe A."/>
            <person name="Abera B."/>
            <person name="Abreu J."/>
            <person name="Acer S.C."/>
            <person name="Aftuck L."/>
            <person name="Alexander A."/>
            <person name="An P."/>
            <person name="Anderson E."/>
            <person name="Anderson S."/>
            <person name="Arachi H."/>
            <person name="Azer M."/>
            <person name="Bachantsang P."/>
            <person name="Barry A."/>
            <person name="Bayul T."/>
            <person name="Berlin A."/>
            <person name="Bessette D."/>
            <person name="Bloom T."/>
            <person name="Bloom T."/>
            <person name="Boguslavskiy L."/>
            <person name="Bonnet C."/>
            <person name="Boukhgalter B."/>
            <person name="Bourzgui I."/>
            <person name="Brown A."/>
            <person name="Cahill P."/>
            <person name="Channer S."/>
            <person name="Cheshatsang Y."/>
            <person name="Chuda L."/>
            <person name="Citroen M."/>
            <person name="Collymore A."/>
            <person name="Cooke P."/>
            <person name="Costello M."/>
            <person name="D'Aco K."/>
            <person name="Daza R."/>
            <person name="De Haan G."/>
            <person name="DeGray S."/>
            <person name="DeMaso C."/>
            <person name="Dhargay N."/>
            <person name="Dooley K."/>
            <person name="Dooley E."/>
            <person name="Doricent M."/>
            <person name="Dorje P."/>
            <person name="Dorjee K."/>
            <person name="Dupes A."/>
            <person name="Elong R."/>
            <person name="Falk J."/>
            <person name="Farina A."/>
            <person name="Faro S."/>
            <person name="Ferguson D."/>
            <person name="Fisher S."/>
            <person name="Foley C.D."/>
            <person name="Franke A."/>
            <person name="Friedrich D."/>
            <person name="Gadbois L."/>
            <person name="Gearin G."/>
            <person name="Gearin C.R."/>
            <person name="Giannoukos G."/>
            <person name="Goode T."/>
            <person name="Graham J."/>
            <person name="Grandbois E."/>
            <person name="Grewal S."/>
            <person name="Gyaltsen K."/>
            <person name="Hafez N."/>
            <person name="Hagos B."/>
            <person name="Hall J."/>
            <person name="Henson C."/>
            <person name="Hollinger A."/>
            <person name="Honan T."/>
            <person name="Huard M.D."/>
            <person name="Hughes L."/>
            <person name="Hurhula B."/>
            <person name="Husby M.E."/>
            <person name="Kamat A."/>
            <person name="Kanga B."/>
            <person name="Kashin S."/>
            <person name="Khazanovich D."/>
            <person name="Kisner P."/>
            <person name="Lance K."/>
            <person name="Lara M."/>
            <person name="Lee W."/>
            <person name="Lennon N."/>
            <person name="Letendre F."/>
            <person name="LeVine R."/>
            <person name="Lipovsky A."/>
            <person name="Liu X."/>
            <person name="Liu J."/>
            <person name="Liu S."/>
            <person name="Lokyitsang T."/>
            <person name="Lokyitsang Y."/>
            <person name="Lubonja R."/>
            <person name="Lui A."/>
            <person name="MacDonald P."/>
            <person name="Magnisalis V."/>
            <person name="Maru K."/>
            <person name="Matthews C."/>
            <person name="McCusker W."/>
            <person name="McDonough S."/>
            <person name="Mehta T."/>
            <person name="Meldrim J."/>
            <person name="Meneus L."/>
            <person name="Mihai O."/>
            <person name="Mihalev A."/>
            <person name="Mihova T."/>
            <person name="Mittelman R."/>
            <person name="Mlenga V."/>
            <person name="Montmayeur A."/>
            <person name="Mulrain L."/>
            <person name="Navidi A."/>
            <person name="Naylor J."/>
            <person name="Negash T."/>
            <person name="Nguyen T."/>
            <person name="Nguyen N."/>
            <person name="Nicol R."/>
            <person name="Norbu C."/>
            <person name="Norbu N."/>
            <person name="Novod N."/>
            <person name="O'Neill B."/>
            <person name="Osman S."/>
            <person name="Markiewicz E."/>
            <person name="Oyono O.L."/>
            <person name="Patti C."/>
            <person name="Phunkhang P."/>
            <person name="Pierre F."/>
            <person name="Priest M."/>
            <person name="Raghuraman S."/>
            <person name="Rege F."/>
            <person name="Reyes R."/>
            <person name="Rise C."/>
            <person name="Rogov P."/>
            <person name="Ross K."/>
            <person name="Ryan E."/>
            <person name="Settipalli S."/>
            <person name="Shea T."/>
            <person name="Sherpa N."/>
            <person name="Shi L."/>
            <person name="Shih D."/>
            <person name="Sparrow T."/>
            <person name="Spaulding J."/>
            <person name="Stalker J."/>
            <person name="Stange-Thomann N."/>
            <person name="Stavropoulos S."/>
            <person name="Stone C."/>
            <person name="Strader C."/>
            <person name="Tesfaye S."/>
            <person name="Thomson T."/>
            <person name="Thoulutsang Y."/>
            <person name="Thoulutsang D."/>
            <person name="Topham K."/>
            <person name="Topping I."/>
            <person name="Tsamla T."/>
            <person name="Vassiliev H."/>
            <person name="Vo A."/>
            <person name="Wangchuk T."/>
            <person name="Wangdi T."/>
            <person name="Weiand M."/>
            <person name="Wilkinson J."/>
            <person name="Wilson A."/>
            <person name="Yadav S."/>
            <person name="Young G."/>
            <person name="Yu Q."/>
            <person name="Zembek L."/>
            <person name="Zhong D."/>
            <person name="Zimmer A."/>
            <person name="Zwirko Z."/>
            <person name="Jaffe D.B."/>
            <person name="Alvarez P."/>
            <person name="Brockman W."/>
            <person name="Butler J."/>
            <person name="Chin C."/>
            <person name="Gnerre S."/>
            <person name="MacCallum I."/>
            <person name="Graves J.A."/>
            <person name="Ponting C.P."/>
            <person name="Breen M."/>
            <person name="Samollow P.B."/>
            <person name="Lander E.S."/>
            <person name="Lindblad-Toh K."/>
        </authorList>
    </citation>
    <scope>NUCLEOTIDE SEQUENCE [LARGE SCALE GENOMIC DNA]</scope>
</reference>